<gene>
    <name evidence="3" type="ORF">EDD38_2033</name>
</gene>
<name>A0A3N4RLR4_9ACTN</name>
<dbReference type="GO" id="GO:0003677">
    <property type="term" value="F:DNA binding"/>
    <property type="evidence" value="ECO:0007669"/>
    <property type="project" value="InterPro"/>
</dbReference>
<dbReference type="InterPro" id="IPR011010">
    <property type="entry name" value="DNA_brk_join_enz"/>
</dbReference>
<comment type="caution">
    <text evidence="3">The sequence shown here is derived from an EMBL/GenBank/DDBJ whole genome shotgun (WGS) entry which is preliminary data.</text>
</comment>
<evidence type="ECO:0000259" key="2">
    <source>
        <dbReference type="PROSITE" id="PS51898"/>
    </source>
</evidence>
<dbReference type="SUPFAM" id="SSF56349">
    <property type="entry name" value="DNA breaking-rejoining enzymes"/>
    <property type="match status" value="1"/>
</dbReference>
<keyword evidence="1" id="KW-0233">DNA recombination</keyword>
<dbReference type="EMBL" id="RKQG01000001">
    <property type="protein sequence ID" value="RPE33736.1"/>
    <property type="molecule type" value="Genomic_DNA"/>
</dbReference>
<sequence length="470" mass="52541">MLTYDVRLYTIRKREGRRRPFELRWKVGSEGHSKSYATKTLATGRMAELKTAMKNGEQFDEETGLPVSELEALRAKDAPPEETWFSHAVRHVSLKWPDDSAKERSARADGLATLTPALVTDPRGGPPARVLRRALSCWAFNFSPQKGNPPPEIVAALQWIAERSVPISRLDESDVIREALTAITLKLDGTRAADNTIRRKYSTFSGALRYAVERRFFAANPLTFIDWSPPETDSEIDWRYVPGPRQARELVNATATLGVRGRHMSTLYGATNWIATRPSEAVNLRKEDCHLPAEGWGSAVLAKTSPRVGSRWTDDGKTYEERGLKHRARNSTRTVPIPPIYVQRLRAHIEEFGLGLDGRLFQSATGGLVSTKEYSDVWKEARELVLTPQQVDTPLAETAGKLRATCVSGWIVSGVDPAEVAYRAGHSVAVLFHFYAKVLNGRREQANELIEKFLSTEYGLESGPQLAHEH</sequence>
<dbReference type="InterPro" id="IPR013762">
    <property type="entry name" value="Integrase-like_cat_sf"/>
</dbReference>
<dbReference type="Proteomes" id="UP000266906">
    <property type="component" value="Unassembled WGS sequence"/>
</dbReference>
<dbReference type="AlphaFoldDB" id="A0A3N4RLR4"/>
<evidence type="ECO:0000313" key="4">
    <source>
        <dbReference type="Proteomes" id="UP000266906"/>
    </source>
</evidence>
<keyword evidence="4" id="KW-1185">Reference proteome</keyword>
<evidence type="ECO:0000256" key="1">
    <source>
        <dbReference type="ARBA" id="ARBA00023172"/>
    </source>
</evidence>
<feature type="domain" description="Tyr recombinase" evidence="2">
    <location>
        <begin position="236"/>
        <end position="448"/>
    </location>
</feature>
<proteinExistence type="predicted"/>
<reference evidence="3 4" key="1">
    <citation type="submission" date="2018-11" db="EMBL/GenBank/DDBJ databases">
        <title>Sequencing the genomes of 1000 actinobacteria strains.</title>
        <authorList>
            <person name="Klenk H.-P."/>
        </authorList>
    </citation>
    <scope>NUCLEOTIDE SEQUENCE [LARGE SCALE GENOMIC DNA]</scope>
    <source>
        <strain evidence="3 4">DSM 44781</strain>
    </source>
</reference>
<dbReference type="PROSITE" id="PS51898">
    <property type="entry name" value="TYR_RECOMBINASE"/>
    <property type="match status" value="1"/>
</dbReference>
<dbReference type="GO" id="GO:0006310">
    <property type="term" value="P:DNA recombination"/>
    <property type="evidence" value="ECO:0007669"/>
    <property type="project" value="UniProtKB-KW"/>
</dbReference>
<dbReference type="Gene3D" id="1.10.443.10">
    <property type="entry name" value="Intergrase catalytic core"/>
    <property type="match status" value="1"/>
</dbReference>
<evidence type="ECO:0000313" key="3">
    <source>
        <dbReference type="EMBL" id="RPE33736.1"/>
    </source>
</evidence>
<dbReference type="InterPro" id="IPR002104">
    <property type="entry name" value="Integrase_catalytic"/>
</dbReference>
<organism evidence="3 4">
    <name type="scientific">Kitasatospora cineracea</name>
    <dbReference type="NCBI Taxonomy" id="88074"/>
    <lineage>
        <taxon>Bacteria</taxon>
        <taxon>Bacillati</taxon>
        <taxon>Actinomycetota</taxon>
        <taxon>Actinomycetes</taxon>
        <taxon>Kitasatosporales</taxon>
        <taxon>Streptomycetaceae</taxon>
        <taxon>Kitasatospora</taxon>
    </lineage>
</organism>
<accession>A0A3N4RLR4</accession>
<dbReference type="GO" id="GO:0015074">
    <property type="term" value="P:DNA integration"/>
    <property type="evidence" value="ECO:0007669"/>
    <property type="project" value="InterPro"/>
</dbReference>
<protein>
    <recommendedName>
        <fullName evidence="2">Tyr recombinase domain-containing protein</fullName>
    </recommendedName>
</protein>
<dbReference type="RefSeq" id="WP_162871559.1">
    <property type="nucleotide sequence ID" value="NZ_RKQG01000001.1"/>
</dbReference>